<comment type="caution">
    <text evidence="3">The sequence shown here is derived from an EMBL/GenBank/DDBJ whole genome shotgun (WGS) entry which is preliminary data.</text>
</comment>
<dbReference type="AlphaFoldDB" id="A0A562UY35"/>
<evidence type="ECO:0000313" key="3">
    <source>
        <dbReference type="EMBL" id="TWJ10517.1"/>
    </source>
</evidence>
<keyword evidence="4" id="KW-1185">Reference proteome</keyword>
<evidence type="ECO:0000256" key="1">
    <source>
        <dbReference type="ARBA" id="ARBA00009981"/>
    </source>
</evidence>
<dbReference type="InterPro" id="IPR006442">
    <property type="entry name" value="Antitoxin_Phd/YefM"/>
</dbReference>
<evidence type="ECO:0000313" key="4">
    <source>
        <dbReference type="Proteomes" id="UP000321617"/>
    </source>
</evidence>
<dbReference type="InterPro" id="IPR036165">
    <property type="entry name" value="YefM-like_sf"/>
</dbReference>
<comment type="function">
    <text evidence="2">Antitoxin component of a type II toxin-antitoxin (TA) system.</text>
</comment>
<dbReference type="GO" id="GO:0003677">
    <property type="term" value="F:DNA binding"/>
    <property type="evidence" value="ECO:0007669"/>
    <property type="project" value="UniProtKB-KW"/>
</dbReference>
<accession>A0A562UY35</accession>
<keyword evidence="3" id="KW-0238">DNA-binding</keyword>
<name>A0A562UY35_9ACTN</name>
<dbReference type="Pfam" id="PF02604">
    <property type="entry name" value="PhdYeFM_antitox"/>
    <property type="match status" value="1"/>
</dbReference>
<comment type="similarity">
    <text evidence="1 2">Belongs to the phD/YefM antitoxin family.</text>
</comment>
<protein>
    <recommendedName>
        <fullName evidence="2">Antitoxin</fullName>
    </recommendedName>
</protein>
<dbReference type="OrthoDB" id="557859at2"/>
<dbReference type="Gene3D" id="3.40.1620.10">
    <property type="entry name" value="YefM-like domain"/>
    <property type="match status" value="1"/>
</dbReference>
<gene>
    <name evidence="3" type="ORF">LX16_3934</name>
</gene>
<organism evidence="3 4">
    <name type="scientific">Stackebrandtia albiflava</name>
    <dbReference type="NCBI Taxonomy" id="406432"/>
    <lineage>
        <taxon>Bacteria</taxon>
        <taxon>Bacillati</taxon>
        <taxon>Actinomycetota</taxon>
        <taxon>Actinomycetes</taxon>
        <taxon>Glycomycetales</taxon>
        <taxon>Glycomycetaceae</taxon>
        <taxon>Stackebrandtia</taxon>
    </lineage>
</organism>
<dbReference type="EMBL" id="VLLL01000007">
    <property type="protein sequence ID" value="TWJ10517.1"/>
    <property type="molecule type" value="Genomic_DNA"/>
</dbReference>
<reference evidence="3 4" key="1">
    <citation type="journal article" date="2013" name="Stand. Genomic Sci.">
        <title>Genomic Encyclopedia of Type Strains, Phase I: The one thousand microbial genomes (KMG-I) project.</title>
        <authorList>
            <person name="Kyrpides N.C."/>
            <person name="Woyke T."/>
            <person name="Eisen J.A."/>
            <person name="Garrity G."/>
            <person name="Lilburn T.G."/>
            <person name="Beck B.J."/>
            <person name="Whitman W.B."/>
            <person name="Hugenholtz P."/>
            <person name="Klenk H.P."/>
        </authorList>
    </citation>
    <scope>NUCLEOTIDE SEQUENCE [LARGE SCALE GENOMIC DNA]</scope>
    <source>
        <strain evidence="3 4">DSM 45044</strain>
    </source>
</reference>
<sequence length="92" mass="10527">MTRVSIREFSYNPSAMFARAERGETLEVTRHNKVIAVLVPGDEEAGRYAELAASGRAHFRPRRPGPPLPRYEVETDIDPLQALLDERDEDYR</sequence>
<proteinExistence type="inferred from homology"/>
<dbReference type="Proteomes" id="UP000321617">
    <property type="component" value="Unassembled WGS sequence"/>
</dbReference>
<dbReference type="SUPFAM" id="SSF143120">
    <property type="entry name" value="YefM-like"/>
    <property type="match status" value="1"/>
</dbReference>
<evidence type="ECO:0000256" key="2">
    <source>
        <dbReference type="RuleBase" id="RU362080"/>
    </source>
</evidence>